<sequence>MARTFTRAADYLEAARDMADSGRPTLARLLAEEAADHTPDPEEAARIRAEFPGRSLRQEV</sequence>
<proteinExistence type="predicted"/>
<evidence type="ECO:0000256" key="1">
    <source>
        <dbReference type="SAM" id="MobiDB-lite"/>
    </source>
</evidence>
<evidence type="ECO:0000313" key="3">
    <source>
        <dbReference type="Proteomes" id="UP000373149"/>
    </source>
</evidence>
<keyword evidence="3" id="KW-1185">Reference proteome</keyword>
<dbReference type="AlphaFoldDB" id="A0A5N8X3G8"/>
<accession>A0A5N8X3G8</accession>
<evidence type="ECO:0000313" key="2">
    <source>
        <dbReference type="EMBL" id="MPY54099.1"/>
    </source>
</evidence>
<protein>
    <submittedName>
        <fullName evidence="2">Uncharacterized protein</fullName>
    </submittedName>
</protein>
<feature type="region of interest" description="Disordered" evidence="1">
    <location>
        <begin position="34"/>
        <end position="60"/>
    </location>
</feature>
<dbReference type="RefSeq" id="WP_152868395.1">
    <property type="nucleotide sequence ID" value="NZ_VMNX01000243.1"/>
</dbReference>
<dbReference type="Proteomes" id="UP000373149">
    <property type="component" value="Unassembled WGS sequence"/>
</dbReference>
<comment type="caution">
    <text evidence="2">The sequence shown here is derived from an EMBL/GenBank/DDBJ whole genome shotgun (WGS) entry which is preliminary data.</text>
</comment>
<name>A0A5N8X3G8_9ACTN</name>
<dbReference type="EMBL" id="VMNX01000243">
    <property type="protein sequence ID" value="MPY54099.1"/>
    <property type="molecule type" value="Genomic_DNA"/>
</dbReference>
<reference evidence="2 3" key="1">
    <citation type="submission" date="2019-09" db="EMBL/GenBank/DDBJ databases">
        <authorList>
            <person name="Duangmal K."/>
            <person name="Teo W.F.A."/>
            <person name="Lipun K."/>
        </authorList>
    </citation>
    <scope>NUCLEOTIDE SEQUENCE [LARGE SCALE GENOMIC DNA]</scope>
    <source>
        <strain evidence="2 3">K1PN6</strain>
    </source>
</reference>
<organism evidence="2 3">
    <name type="scientific">Streptomyces acidicola</name>
    <dbReference type="NCBI Taxonomy" id="2596892"/>
    <lineage>
        <taxon>Bacteria</taxon>
        <taxon>Bacillati</taxon>
        <taxon>Actinomycetota</taxon>
        <taxon>Actinomycetes</taxon>
        <taxon>Kitasatosporales</taxon>
        <taxon>Streptomycetaceae</taxon>
        <taxon>Streptomyces</taxon>
    </lineage>
</organism>
<gene>
    <name evidence="2" type="ORF">FPZ41_38295</name>
</gene>